<evidence type="ECO:0000313" key="1">
    <source>
        <dbReference type="EMBL" id="KKM24907.1"/>
    </source>
</evidence>
<sequence length="50" mass="6035">MRHRVHWTDVLGPTEVRTFCGRWVRGVWATNVRSNVTCKRCRRRLAKERP</sequence>
<gene>
    <name evidence="1" type="ORF">LCGC14_1600390</name>
</gene>
<name>A0A0F9IBN2_9ZZZZ</name>
<organism evidence="1">
    <name type="scientific">marine sediment metagenome</name>
    <dbReference type="NCBI Taxonomy" id="412755"/>
    <lineage>
        <taxon>unclassified sequences</taxon>
        <taxon>metagenomes</taxon>
        <taxon>ecological metagenomes</taxon>
    </lineage>
</organism>
<accession>A0A0F9IBN2</accession>
<comment type="caution">
    <text evidence="1">The sequence shown here is derived from an EMBL/GenBank/DDBJ whole genome shotgun (WGS) entry which is preliminary data.</text>
</comment>
<proteinExistence type="predicted"/>
<reference evidence="1" key="1">
    <citation type="journal article" date="2015" name="Nature">
        <title>Complex archaea that bridge the gap between prokaryotes and eukaryotes.</title>
        <authorList>
            <person name="Spang A."/>
            <person name="Saw J.H."/>
            <person name="Jorgensen S.L."/>
            <person name="Zaremba-Niedzwiedzka K."/>
            <person name="Martijn J."/>
            <person name="Lind A.E."/>
            <person name="van Eijk R."/>
            <person name="Schleper C."/>
            <person name="Guy L."/>
            <person name="Ettema T.J."/>
        </authorList>
    </citation>
    <scope>NUCLEOTIDE SEQUENCE</scope>
</reference>
<dbReference type="AlphaFoldDB" id="A0A0F9IBN2"/>
<protein>
    <submittedName>
        <fullName evidence="1">Uncharacterized protein</fullName>
    </submittedName>
</protein>
<dbReference type="EMBL" id="LAZR01012827">
    <property type="protein sequence ID" value="KKM24907.1"/>
    <property type="molecule type" value="Genomic_DNA"/>
</dbReference>